<dbReference type="EMBL" id="CAJPEV010000352">
    <property type="protein sequence ID" value="CAG0884333.1"/>
    <property type="molecule type" value="Genomic_DNA"/>
</dbReference>
<feature type="compositionally biased region" description="Basic and acidic residues" evidence="1">
    <location>
        <begin position="9"/>
        <end position="21"/>
    </location>
</feature>
<keyword evidence="3" id="KW-1185">Reference proteome</keyword>
<dbReference type="EMBL" id="LR899869">
    <property type="protein sequence ID" value="CAD7243008.1"/>
    <property type="molecule type" value="Genomic_DNA"/>
</dbReference>
<evidence type="ECO:0000313" key="2">
    <source>
        <dbReference type="EMBL" id="CAD7243008.1"/>
    </source>
</evidence>
<gene>
    <name evidence="2" type="ORF">DSTB1V02_LOCUS2946</name>
</gene>
<accession>A0A7R9A1U3</accession>
<dbReference type="Proteomes" id="UP000677054">
    <property type="component" value="Unassembled WGS sequence"/>
</dbReference>
<proteinExistence type="predicted"/>
<organism evidence="2">
    <name type="scientific">Darwinula stevensoni</name>
    <dbReference type="NCBI Taxonomy" id="69355"/>
    <lineage>
        <taxon>Eukaryota</taxon>
        <taxon>Metazoa</taxon>
        <taxon>Ecdysozoa</taxon>
        <taxon>Arthropoda</taxon>
        <taxon>Crustacea</taxon>
        <taxon>Oligostraca</taxon>
        <taxon>Ostracoda</taxon>
        <taxon>Podocopa</taxon>
        <taxon>Podocopida</taxon>
        <taxon>Darwinulocopina</taxon>
        <taxon>Darwinuloidea</taxon>
        <taxon>Darwinulidae</taxon>
        <taxon>Darwinula</taxon>
    </lineage>
</organism>
<name>A0A7R9A1U3_9CRUS</name>
<evidence type="ECO:0000313" key="3">
    <source>
        <dbReference type="Proteomes" id="UP000677054"/>
    </source>
</evidence>
<evidence type="ECO:0000256" key="1">
    <source>
        <dbReference type="SAM" id="MobiDB-lite"/>
    </source>
</evidence>
<reference evidence="2" key="1">
    <citation type="submission" date="2020-11" db="EMBL/GenBank/DDBJ databases">
        <authorList>
            <person name="Tran Van P."/>
        </authorList>
    </citation>
    <scope>NUCLEOTIDE SEQUENCE</scope>
</reference>
<feature type="region of interest" description="Disordered" evidence="1">
    <location>
        <begin position="1"/>
        <end position="47"/>
    </location>
</feature>
<dbReference type="AlphaFoldDB" id="A0A7R9A1U3"/>
<sequence>MESPQHFSPAKEELIQLKAADECPQTPHVEGATNNDADGREDSSKPKLCSWWRDSVRVREDDKGVNGAVEEHESRRDGDDVCIPVSPFSLSHTYADEIDLAVIIREDTKASDTRSFLQTSSFCVAVSEEGSLFVTVMANHVVFVNTMKIFLLTNFNERLSFLPHLLALAEQLRIYGENPDWKREPSPSPYEVINVRAHESEGTNKSSIERLFNDTCQKDIKMTNKDIRVVQTSWQHQYRSLQEYVQPVLERASKYDLNITQIQLEPIDCIELQVKRIRLRAGSTLHAHFHVLDIEFTQWLPWEGKMNMIQMRAAILNRHVYYGYAGV</sequence>
<protein>
    <submittedName>
        <fullName evidence="2">Uncharacterized protein</fullName>
    </submittedName>
</protein>